<evidence type="ECO:0000313" key="2">
    <source>
        <dbReference type="EMBL" id="PZQ54112.1"/>
    </source>
</evidence>
<feature type="transmembrane region" description="Helical" evidence="1">
    <location>
        <begin position="64"/>
        <end position="86"/>
    </location>
</feature>
<protein>
    <submittedName>
        <fullName evidence="2">Uncharacterized protein</fullName>
    </submittedName>
</protein>
<evidence type="ECO:0000256" key="1">
    <source>
        <dbReference type="SAM" id="Phobius"/>
    </source>
</evidence>
<dbReference type="AlphaFoldDB" id="A0A2W5NKZ4"/>
<accession>A0A2W5NKZ4</accession>
<evidence type="ECO:0000313" key="3">
    <source>
        <dbReference type="Proteomes" id="UP000249082"/>
    </source>
</evidence>
<keyword evidence="1" id="KW-1133">Transmembrane helix</keyword>
<dbReference type="EMBL" id="QFPX01000010">
    <property type="protein sequence ID" value="PZQ54112.1"/>
    <property type="molecule type" value="Genomic_DNA"/>
</dbReference>
<dbReference type="Proteomes" id="UP000249082">
    <property type="component" value="Unassembled WGS sequence"/>
</dbReference>
<proteinExistence type="predicted"/>
<comment type="caution">
    <text evidence="2">The sequence shown here is derived from an EMBL/GenBank/DDBJ whole genome shotgun (WGS) entry which is preliminary data.</text>
</comment>
<gene>
    <name evidence="2" type="ORF">DI555_13655</name>
</gene>
<organism evidence="2 3">
    <name type="scientific">Novosphingobium pentaromativorans</name>
    <dbReference type="NCBI Taxonomy" id="205844"/>
    <lineage>
        <taxon>Bacteria</taxon>
        <taxon>Pseudomonadati</taxon>
        <taxon>Pseudomonadota</taxon>
        <taxon>Alphaproteobacteria</taxon>
        <taxon>Sphingomonadales</taxon>
        <taxon>Sphingomonadaceae</taxon>
        <taxon>Novosphingobium</taxon>
    </lineage>
</organism>
<keyword evidence="1" id="KW-0812">Transmembrane</keyword>
<keyword evidence="1" id="KW-0472">Membrane</keyword>
<sequence>MQDQHFMQQWNAGHDRFSEELDHGLAKRVGKIAARLRRRVPQQHRPERCGQETQLARKARLTSLGVIGGVLAGASLGMVAPLVLAIDCPQTPFEAARLCTRAALT</sequence>
<name>A0A2W5NKZ4_9SPHN</name>
<reference evidence="2 3" key="1">
    <citation type="submission" date="2017-08" db="EMBL/GenBank/DDBJ databases">
        <title>Infants hospitalized years apart are colonized by the same room-sourced microbial strains.</title>
        <authorList>
            <person name="Brooks B."/>
            <person name="Olm M.R."/>
            <person name="Firek B.A."/>
            <person name="Baker R."/>
            <person name="Thomas B.C."/>
            <person name="Morowitz M.J."/>
            <person name="Banfield J.F."/>
        </authorList>
    </citation>
    <scope>NUCLEOTIDE SEQUENCE [LARGE SCALE GENOMIC DNA]</scope>
    <source>
        <strain evidence="2">S2_005_002_R2_33</strain>
    </source>
</reference>